<evidence type="ECO:0000256" key="3">
    <source>
        <dbReference type="ARBA" id="ARBA00004555"/>
    </source>
</evidence>
<keyword evidence="6" id="KW-0964">Secreted</keyword>
<keyword evidence="13" id="KW-0862">Zinc</keyword>
<name>A0A6A7N8Q1_9BURK</name>
<dbReference type="GO" id="GO:0004180">
    <property type="term" value="F:carboxypeptidase activity"/>
    <property type="evidence" value="ECO:0007669"/>
    <property type="project" value="UniProtKB-KW"/>
</dbReference>
<keyword evidence="10 21" id="KW-0732">Signal</keyword>
<keyword evidence="7" id="KW-0121">Carboxypeptidase</keyword>
<evidence type="ECO:0000256" key="11">
    <source>
        <dbReference type="ARBA" id="ARBA00022801"/>
    </source>
</evidence>
<evidence type="ECO:0000256" key="8">
    <source>
        <dbReference type="ARBA" id="ARBA00022670"/>
    </source>
</evidence>
<feature type="chain" id="PRO_5025499991" description="Carboxypeptidase Q" evidence="21">
    <location>
        <begin position="22"/>
        <end position="457"/>
    </location>
</feature>
<dbReference type="PROSITE" id="PS51318">
    <property type="entry name" value="TAT"/>
    <property type="match status" value="1"/>
</dbReference>
<evidence type="ECO:0000256" key="21">
    <source>
        <dbReference type="SAM" id="SignalP"/>
    </source>
</evidence>
<dbReference type="Gene3D" id="3.40.630.10">
    <property type="entry name" value="Zn peptidases"/>
    <property type="match status" value="1"/>
</dbReference>
<proteinExistence type="predicted"/>
<protein>
    <recommendedName>
        <fullName evidence="5">Carboxypeptidase Q</fullName>
    </recommendedName>
    <alternativeName>
        <fullName evidence="20">Plasma glutamate carboxypeptidase</fullName>
    </alternativeName>
</protein>
<evidence type="ECO:0000313" key="23">
    <source>
        <dbReference type="EMBL" id="MQA41465.1"/>
    </source>
</evidence>
<comment type="subcellular location">
    <subcellularLocation>
        <location evidence="1">Endoplasmic reticulum</location>
    </subcellularLocation>
    <subcellularLocation>
        <location evidence="3">Golgi apparatus</location>
    </subcellularLocation>
    <subcellularLocation>
        <location evidence="2">Lysosome</location>
    </subcellularLocation>
    <subcellularLocation>
        <location evidence="4">Secreted</location>
    </subcellularLocation>
</comment>
<dbReference type="GO" id="GO:0070573">
    <property type="term" value="F:metallodipeptidase activity"/>
    <property type="evidence" value="ECO:0007669"/>
    <property type="project" value="InterPro"/>
</dbReference>
<dbReference type="SUPFAM" id="SSF53187">
    <property type="entry name" value="Zn-dependent exopeptidases"/>
    <property type="match status" value="1"/>
</dbReference>
<dbReference type="Proteomes" id="UP000440498">
    <property type="component" value="Unassembled WGS sequence"/>
</dbReference>
<evidence type="ECO:0000256" key="2">
    <source>
        <dbReference type="ARBA" id="ARBA00004371"/>
    </source>
</evidence>
<dbReference type="Pfam" id="PF04389">
    <property type="entry name" value="Peptidase_M28"/>
    <property type="match status" value="1"/>
</dbReference>
<evidence type="ECO:0000256" key="16">
    <source>
        <dbReference type="ARBA" id="ARBA00023145"/>
    </source>
</evidence>
<evidence type="ECO:0000256" key="7">
    <source>
        <dbReference type="ARBA" id="ARBA00022645"/>
    </source>
</evidence>
<dbReference type="EMBL" id="WHUG01000013">
    <property type="protein sequence ID" value="MQA41465.1"/>
    <property type="molecule type" value="Genomic_DNA"/>
</dbReference>
<dbReference type="PANTHER" id="PTHR12053">
    <property type="entry name" value="PROTEASE FAMILY M28 PLASMA GLUTAMATE CARBOXYPEPTIDASE-RELATED"/>
    <property type="match status" value="1"/>
</dbReference>
<evidence type="ECO:0000256" key="19">
    <source>
        <dbReference type="ARBA" id="ARBA00025833"/>
    </source>
</evidence>
<dbReference type="PANTHER" id="PTHR12053:SF3">
    <property type="entry name" value="CARBOXYPEPTIDASE Q"/>
    <property type="match status" value="1"/>
</dbReference>
<evidence type="ECO:0000259" key="22">
    <source>
        <dbReference type="Pfam" id="PF04389"/>
    </source>
</evidence>
<comment type="subunit">
    <text evidence="19">Homodimer. The monomeric form is inactive while the homodimer is active.</text>
</comment>
<keyword evidence="16" id="KW-0865">Zymogen</keyword>
<evidence type="ECO:0000256" key="14">
    <source>
        <dbReference type="ARBA" id="ARBA00023034"/>
    </source>
</evidence>
<dbReference type="InterPro" id="IPR006311">
    <property type="entry name" value="TAT_signal"/>
</dbReference>
<dbReference type="GO" id="GO:0005576">
    <property type="term" value="C:extracellular region"/>
    <property type="evidence" value="ECO:0007669"/>
    <property type="project" value="UniProtKB-SubCell"/>
</dbReference>
<gene>
    <name evidence="23" type="ORF">GEV02_25290</name>
</gene>
<evidence type="ECO:0000256" key="1">
    <source>
        <dbReference type="ARBA" id="ARBA00004240"/>
    </source>
</evidence>
<keyword evidence="8" id="KW-0645">Protease</keyword>
<evidence type="ECO:0000256" key="10">
    <source>
        <dbReference type="ARBA" id="ARBA00022729"/>
    </source>
</evidence>
<dbReference type="GO" id="GO:0046872">
    <property type="term" value="F:metal ion binding"/>
    <property type="evidence" value="ECO:0007669"/>
    <property type="project" value="UniProtKB-KW"/>
</dbReference>
<keyword evidence="9" id="KW-0479">Metal-binding</keyword>
<sequence length="457" mass="49066">MPLRRHILTAALLLGAGLAHAQSPSASAENRLIDEIGQRSRLMSNLEEICDDVGPRLTGSAQLRAAQQWAVQRLASYGAANAHLEGYDMGRPWLRGIARARLLNASGMQLDVVQKAWTSGTAGVVKGDVAVLDVKTWDDFKTASAALKGKIVLLESVPKATPEQRKNLPRYLAESRKTIDDARFAGVLFVSTKSNSLQEMWGGPNSLFDRNAGIISSEHANVLKRLLARGRAPRVAMELGGRFGAKPITAYNVVADFPGTDPSGEMVVLGAHLDSWDLGSGATDNGAGVVTMMEIVRALRAQNLQPKRTLRVVLFSGEEQGLLGSKAYVAAHADELSKIQAVLVQDSGAGRITGFLDMKQEAWYASLQGALAPTKPLGAIDIVYGLAGGSDFEPFAAKGIPTFPPIQDLRDYRTHTQHSQADSIDHIVEADLKQATQVMAVLAWGLLNSERLPRAAP</sequence>
<evidence type="ECO:0000256" key="12">
    <source>
        <dbReference type="ARBA" id="ARBA00022824"/>
    </source>
</evidence>
<evidence type="ECO:0000256" key="17">
    <source>
        <dbReference type="ARBA" id="ARBA00023180"/>
    </source>
</evidence>
<keyword evidence="18" id="KW-0458">Lysosome</keyword>
<keyword evidence="14" id="KW-0333">Golgi apparatus</keyword>
<feature type="signal peptide" evidence="21">
    <location>
        <begin position="1"/>
        <end position="21"/>
    </location>
</feature>
<evidence type="ECO:0000256" key="9">
    <source>
        <dbReference type="ARBA" id="ARBA00022723"/>
    </source>
</evidence>
<evidence type="ECO:0000256" key="20">
    <source>
        <dbReference type="ARBA" id="ARBA00033328"/>
    </source>
</evidence>
<evidence type="ECO:0000256" key="5">
    <source>
        <dbReference type="ARBA" id="ARBA00014116"/>
    </source>
</evidence>
<keyword evidence="11 23" id="KW-0378">Hydrolase</keyword>
<dbReference type="GO" id="GO:0006508">
    <property type="term" value="P:proteolysis"/>
    <property type="evidence" value="ECO:0007669"/>
    <property type="project" value="UniProtKB-KW"/>
</dbReference>
<keyword evidence="17" id="KW-0325">Glycoprotein</keyword>
<accession>A0A6A7N8Q1</accession>
<evidence type="ECO:0000256" key="18">
    <source>
        <dbReference type="ARBA" id="ARBA00023228"/>
    </source>
</evidence>
<evidence type="ECO:0000313" key="24">
    <source>
        <dbReference type="Proteomes" id="UP000440498"/>
    </source>
</evidence>
<dbReference type="GO" id="GO:0005764">
    <property type="term" value="C:lysosome"/>
    <property type="evidence" value="ECO:0007669"/>
    <property type="project" value="UniProtKB-SubCell"/>
</dbReference>
<evidence type="ECO:0000256" key="6">
    <source>
        <dbReference type="ARBA" id="ARBA00022525"/>
    </source>
</evidence>
<evidence type="ECO:0000256" key="4">
    <source>
        <dbReference type="ARBA" id="ARBA00004613"/>
    </source>
</evidence>
<evidence type="ECO:0000256" key="13">
    <source>
        <dbReference type="ARBA" id="ARBA00022833"/>
    </source>
</evidence>
<dbReference type="InterPro" id="IPR007484">
    <property type="entry name" value="Peptidase_M28"/>
</dbReference>
<keyword evidence="12" id="KW-0256">Endoplasmic reticulum</keyword>
<dbReference type="Gene3D" id="3.50.30.30">
    <property type="match status" value="1"/>
</dbReference>
<comment type="caution">
    <text evidence="23">The sequence shown here is derived from an EMBL/GenBank/DDBJ whole genome shotgun (WGS) entry which is preliminary data.</text>
</comment>
<reference evidence="23 24" key="1">
    <citation type="submission" date="2019-10" db="EMBL/GenBank/DDBJ databases">
        <title>Two novel species isolated from a subtropical stream in China.</title>
        <authorList>
            <person name="Lu H."/>
        </authorList>
    </citation>
    <scope>NUCLEOTIDE SEQUENCE [LARGE SCALE GENOMIC DNA]</scope>
    <source>
        <strain evidence="23 24">FT29W</strain>
    </source>
</reference>
<organism evidence="23 24">
    <name type="scientific">Rugamonas aquatica</name>
    <dbReference type="NCBI Taxonomy" id="2743357"/>
    <lineage>
        <taxon>Bacteria</taxon>
        <taxon>Pseudomonadati</taxon>
        <taxon>Pseudomonadota</taxon>
        <taxon>Betaproteobacteria</taxon>
        <taxon>Burkholderiales</taxon>
        <taxon>Oxalobacteraceae</taxon>
        <taxon>Telluria group</taxon>
        <taxon>Rugamonas</taxon>
    </lineage>
</organism>
<feature type="domain" description="Peptidase M28" evidence="22">
    <location>
        <begin position="252"/>
        <end position="441"/>
    </location>
</feature>
<dbReference type="InterPro" id="IPR039866">
    <property type="entry name" value="CPQ"/>
</dbReference>
<evidence type="ECO:0000256" key="15">
    <source>
        <dbReference type="ARBA" id="ARBA00023049"/>
    </source>
</evidence>
<dbReference type="AlphaFoldDB" id="A0A6A7N8Q1"/>
<keyword evidence="24" id="KW-1185">Reference proteome</keyword>
<keyword evidence="15" id="KW-0482">Metalloprotease</keyword>